<organism evidence="1 2">
    <name type="scientific">Zalerion maritima</name>
    <dbReference type="NCBI Taxonomy" id="339359"/>
    <lineage>
        <taxon>Eukaryota</taxon>
        <taxon>Fungi</taxon>
        <taxon>Dikarya</taxon>
        <taxon>Ascomycota</taxon>
        <taxon>Pezizomycotina</taxon>
        <taxon>Sordariomycetes</taxon>
        <taxon>Lulworthiomycetidae</taxon>
        <taxon>Lulworthiales</taxon>
        <taxon>Lulworthiaceae</taxon>
        <taxon>Zalerion</taxon>
    </lineage>
</organism>
<protein>
    <submittedName>
        <fullName evidence="1">Uncharacterized protein</fullName>
    </submittedName>
</protein>
<dbReference type="AlphaFoldDB" id="A0AAD5WVN8"/>
<gene>
    <name evidence="1" type="ORF">MKZ38_006921</name>
</gene>
<comment type="caution">
    <text evidence="1">The sequence shown here is derived from an EMBL/GenBank/DDBJ whole genome shotgun (WGS) entry which is preliminary data.</text>
</comment>
<accession>A0AAD5WVN8</accession>
<reference evidence="1" key="1">
    <citation type="submission" date="2022-07" db="EMBL/GenBank/DDBJ databases">
        <title>Draft genome sequence of Zalerion maritima ATCC 34329, a (micro)plastics degrading marine fungus.</title>
        <authorList>
            <person name="Paco A."/>
            <person name="Goncalves M.F.M."/>
            <person name="Rocha-Santos T.A.P."/>
            <person name="Alves A."/>
        </authorList>
    </citation>
    <scope>NUCLEOTIDE SEQUENCE</scope>
    <source>
        <strain evidence="1">ATCC 34329</strain>
    </source>
</reference>
<dbReference type="EMBL" id="JAKWBI020000042">
    <property type="protein sequence ID" value="KAJ2904880.1"/>
    <property type="molecule type" value="Genomic_DNA"/>
</dbReference>
<evidence type="ECO:0000313" key="1">
    <source>
        <dbReference type="EMBL" id="KAJ2904880.1"/>
    </source>
</evidence>
<keyword evidence="2" id="KW-1185">Reference proteome</keyword>
<evidence type="ECO:0000313" key="2">
    <source>
        <dbReference type="Proteomes" id="UP001201980"/>
    </source>
</evidence>
<dbReference type="Proteomes" id="UP001201980">
    <property type="component" value="Unassembled WGS sequence"/>
</dbReference>
<name>A0AAD5WVN8_9PEZI</name>
<proteinExistence type="predicted"/>
<sequence>MRSGLVASPKGNSIIRQQSQLLGPITIFASPSGAKQSHLRDTAALHPKLSDLGRTVVVRVASRWVPSKCIVGKWPGGSRQEANHPNFPGTMKQFANTSPCLRSLGIECTLVYGRNSHKPEISFSNRMIVKKYLPDTSHSYNTDRHVLAEDLRSAPILDACVRLHNDPEMPIKDFHHLALVLLTSRISYACTKNPDPPPDVYDLLGT</sequence>